<dbReference type="InterPro" id="IPR020058">
    <property type="entry name" value="Glu/Gln-tRNA-synth_Ib_cat-dom"/>
</dbReference>
<dbReference type="GO" id="GO:0000049">
    <property type="term" value="F:tRNA binding"/>
    <property type="evidence" value="ECO:0007669"/>
    <property type="project" value="InterPro"/>
</dbReference>
<evidence type="ECO:0000256" key="7">
    <source>
        <dbReference type="ARBA" id="ARBA00022917"/>
    </source>
</evidence>
<dbReference type="SUPFAM" id="SSF48163">
    <property type="entry name" value="An anticodon-binding domain of class I aminoacyl-tRNA synthetases"/>
    <property type="match status" value="1"/>
</dbReference>
<evidence type="ECO:0000259" key="14">
    <source>
        <dbReference type="Pfam" id="PF19269"/>
    </source>
</evidence>
<dbReference type="InterPro" id="IPR008925">
    <property type="entry name" value="aa_tRNA-synth_I_cd-bd_sf"/>
</dbReference>
<dbReference type="PANTHER" id="PTHR43311">
    <property type="entry name" value="GLUTAMATE--TRNA LIGASE"/>
    <property type="match status" value="1"/>
</dbReference>
<comment type="similarity">
    <text evidence="2">Belongs to the class-I aminoacyl-tRNA synthetase family. Glutamate--tRNA ligase type 1 subfamily.</text>
</comment>
<keyword evidence="16" id="KW-1185">Reference proteome</keyword>
<dbReference type="PRINTS" id="PR00987">
    <property type="entry name" value="TRNASYNTHGLU"/>
</dbReference>
<evidence type="ECO:0000313" key="15">
    <source>
        <dbReference type="EMBL" id="KAK5545898.1"/>
    </source>
</evidence>
<keyword evidence="4 11" id="KW-0436">Ligase</keyword>
<dbReference type="InterPro" id="IPR014729">
    <property type="entry name" value="Rossmann-like_a/b/a_fold"/>
</dbReference>
<dbReference type="Proteomes" id="UP001345827">
    <property type="component" value="Unassembled WGS sequence"/>
</dbReference>
<organism evidence="15 16">
    <name type="scientific">Vermiconidia calcicola</name>
    <dbReference type="NCBI Taxonomy" id="1690605"/>
    <lineage>
        <taxon>Eukaryota</taxon>
        <taxon>Fungi</taxon>
        <taxon>Dikarya</taxon>
        <taxon>Ascomycota</taxon>
        <taxon>Pezizomycotina</taxon>
        <taxon>Dothideomycetes</taxon>
        <taxon>Dothideomycetidae</taxon>
        <taxon>Mycosphaerellales</taxon>
        <taxon>Extremaceae</taxon>
        <taxon>Vermiconidia</taxon>
    </lineage>
</organism>
<gene>
    <name evidence="15" type="primary">MSE1</name>
    <name evidence="15" type="ORF">LTR25_000908</name>
</gene>
<dbReference type="GO" id="GO:0008270">
    <property type="term" value="F:zinc ion binding"/>
    <property type="evidence" value="ECO:0007669"/>
    <property type="project" value="InterPro"/>
</dbReference>
<evidence type="ECO:0000256" key="8">
    <source>
        <dbReference type="ARBA" id="ARBA00023146"/>
    </source>
</evidence>
<evidence type="ECO:0000256" key="10">
    <source>
        <dbReference type="ARBA" id="ARBA00072917"/>
    </source>
</evidence>
<feature type="domain" description="Aminoacyl-tRNA synthetase class I anticodon-binding" evidence="14">
    <location>
        <begin position="419"/>
        <end position="566"/>
    </location>
</feature>
<dbReference type="HAMAP" id="MF_00022">
    <property type="entry name" value="Glu_tRNA_synth_type1"/>
    <property type="match status" value="1"/>
</dbReference>
<dbReference type="Gene3D" id="1.10.10.350">
    <property type="match status" value="1"/>
</dbReference>
<dbReference type="FunFam" id="3.40.50.620:FF:000045">
    <property type="entry name" value="Glutamate--tRNA ligase, mitochondrial"/>
    <property type="match status" value="1"/>
</dbReference>
<evidence type="ECO:0000256" key="1">
    <source>
        <dbReference type="ARBA" id="ARBA00004173"/>
    </source>
</evidence>
<dbReference type="InterPro" id="IPR004527">
    <property type="entry name" value="Glu-tRNA-ligase_bac/mito"/>
</dbReference>
<dbReference type="GO" id="GO:0005524">
    <property type="term" value="F:ATP binding"/>
    <property type="evidence" value="ECO:0007669"/>
    <property type="project" value="UniProtKB-KW"/>
</dbReference>
<accession>A0AAV9QLV8</accession>
<dbReference type="InterPro" id="IPR049940">
    <property type="entry name" value="GluQ/Sye"/>
</dbReference>
<keyword evidence="7 11" id="KW-0648">Protein biosynthesis</keyword>
<keyword evidence="5 11" id="KW-0547">Nucleotide-binding</keyword>
<evidence type="ECO:0000313" key="16">
    <source>
        <dbReference type="Proteomes" id="UP001345827"/>
    </source>
</evidence>
<dbReference type="Pfam" id="PF19269">
    <property type="entry name" value="Anticodon_2"/>
    <property type="match status" value="1"/>
</dbReference>
<evidence type="ECO:0000256" key="4">
    <source>
        <dbReference type="ARBA" id="ARBA00022598"/>
    </source>
</evidence>
<evidence type="ECO:0000259" key="13">
    <source>
        <dbReference type="Pfam" id="PF00749"/>
    </source>
</evidence>
<sequence length="638" mass="72099">MRSGRNAGLVRVTGWICTSCRARTPQAAHNAQRSAATAIRSHSTVPLPRRGKLPDKPARTRFAPSPTGNLHLGSIRTALFNYLLARATKGQFLLRIEDTDAKRTIPGAEERLYEDLTWAGLQWDEGPLVGGPYGPYRQSERLPLYQRQISNLLQTRQAYRCFCSTERLDDLNRRRHDKGLSLGYDRKCLQLPHSEAEERAHRGDKHVIRFRSPDTWPRYNDLVYGKSGHGAEKTKRLLVDEPVYEDAILIKSDGYPTYHWANVCDDHDMHITHVVRGSEWMASTPLHVALYQSLGWTPPLYAHVPLLVDENKQKLSKRNFDSDIASFRNKGIFPESLVNFAALLGWSHSQKNDVLELPQLETLFDLKITKGNTIVSFNKLEYLQVRHARRRIQAKGPQFEQMVRDLAVAVLDRYGAQRVMDFLGPARKLQDVLTTMLNIESFKYRSPTDFAEQLAIFFEEPEPDSLPFTAHASDPDVDVSLMHYLRVAAATVCLVPGGSSWSEEVHSSQLKALEIPPDENVDAGAWKKALYHYLRWALAVGSKGPPVAATLDILGRETSVQRIQAANLRAQQLEVASTKPKIQASGFKGDVAGKRRIEKQWTGHSLPIVLSNIKRRLFRHGHAIKFIPYDLDRAFSAG</sequence>
<dbReference type="InterPro" id="IPR045462">
    <property type="entry name" value="aa-tRNA-synth_I_cd-bd"/>
</dbReference>
<evidence type="ECO:0000256" key="2">
    <source>
        <dbReference type="ARBA" id="ARBA00007894"/>
    </source>
</evidence>
<keyword evidence="6 11" id="KW-0067">ATP-binding</keyword>
<dbReference type="NCBIfam" id="TIGR00464">
    <property type="entry name" value="gltX_bact"/>
    <property type="match status" value="1"/>
</dbReference>
<dbReference type="AlphaFoldDB" id="A0AAV9QLV8"/>
<dbReference type="InterPro" id="IPR000924">
    <property type="entry name" value="Glu/Gln-tRNA-synth"/>
</dbReference>
<dbReference type="InterPro" id="IPR033910">
    <property type="entry name" value="GluRS_core"/>
</dbReference>
<dbReference type="GO" id="GO:0006424">
    <property type="term" value="P:glutamyl-tRNA aminoacylation"/>
    <property type="evidence" value="ECO:0007669"/>
    <property type="project" value="InterPro"/>
</dbReference>
<dbReference type="Pfam" id="PF00749">
    <property type="entry name" value="tRNA-synt_1c"/>
    <property type="match status" value="1"/>
</dbReference>
<feature type="region of interest" description="Disordered" evidence="12">
    <location>
        <begin position="36"/>
        <end position="65"/>
    </location>
</feature>
<evidence type="ECO:0000256" key="12">
    <source>
        <dbReference type="SAM" id="MobiDB-lite"/>
    </source>
</evidence>
<evidence type="ECO:0000256" key="9">
    <source>
        <dbReference type="ARBA" id="ARBA00030865"/>
    </source>
</evidence>
<dbReference type="GO" id="GO:0004818">
    <property type="term" value="F:glutamate-tRNA ligase activity"/>
    <property type="evidence" value="ECO:0007669"/>
    <property type="project" value="UniProtKB-EC"/>
</dbReference>
<keyword evidence="8 11" id="KW-0030">Aminoacyl-tRNA synthetase</keyword>
<evidence type="ECO:0000256" key="5">
    <source>
        <dbReference type="ARBA" id="ARBA00022741"/>
    </source>
</evidence>
<dbReference type="EC" id="6.1.1.17" evidence="3"/>
<dbReference type="GO" id="GO:0005739">
    <property type="term" value="C:mitochondrion"/>
    <property type="evidence" value="ECO:0007669"/>
    <property type="project" value="UniProtKB-SubCell"/>
</dbReference>
<evidence type="ECO:0000256" key="3">
    <source>
        <dbReference type="ARBA" id="ARBA00012835"/>
    </source>
</evidence>
<comment type="subcellular location">
    <subcellularLocation>
        <location evidence="1">Mitochondrion</location>
    </subcellularLocation>
</comment>
<reference evidence="15 16" key="1">
    <citation type="submission" date="2023-06" db="EMBL/GenBank/DDBJ databases">
        <title>Black Yeasts Isolated from many extreme environments.</title>
        <authorList>
            <person name="Coleine C."/>
            <person name="Stajich J.E."/>
            <person name="Selbmann L."/>
        </authorList>
    </citation>
    <scope>NUCLEOTIDE SEQUENCE [LARGE SCALE GENOMIC DNA]</scope>
    <source>
        <strain evidence="15 16">CCFEE 5887</strain>
    </source>
</reference>
<dbReference type="InterPro" id="IPR020751">
    <property type="entry name" value="aa-tRNA-synth_I_codon-bd_sub2"/>
</dbReference>
<feature type="domain" description="Glutamyl/glutaminyl-tRNA synthetase class Ib catalytic" evidence="13">
    <location>
        <begin position="59"/>
        <end position="369"/>
    </location>
</feature>
<dbReference type="CDD" id="cd00808">
    <property type="entry name" value="GluRS_core"/>
    <property type="match status" value="1"/>
</dbReference>
<dbReference type="PANTHER" id="PTHR43311:SF2">
    <property type="entry name" value="GLUTAMATE--TRNA LIGASE, MITOCHONDRIAL-RELATED"/>
    <property type="match status" value="1"/>
</dbReference>
<dbReference type="EMBL" id="JAXLQG010000001">
    <property type="protein sequence ID" value="KAK5545898.1"/>
    <property type="molecule type" value="Genomic_DNA"/>
</dbReference>
<proteinExistence type="inferred from homology"/>
<dbReference type="Gene3D" id="3.40.50.620">
    <property type="entry name" value="HUPs"/>
    <property type="match status" value="1"/>
</dbReference>
<dbReference type="SUPFAM" id="SSF52374">
    <property type="entry name" value="Nucleotidylyl transferase"/>
    <property type="match status" value="1"/>
</dbReference>
<name>A0AAV9QLV8_9PEZI</name>
<protein>
    <recommendedName>
        <fullName evidence="10">Glutamate--tRNA ligase, mitochondrial</fullName>
        <ecNumber evidence="3">6.1.1.17</ecNumber>
    </recommendedName>
    <alternativeName>
        <fullName evidence="9">Glutamyl-tRNA synthetase</fullName>
    </alternativeName>
</protein>
<comment type="caution">
    <text evidence="15">The sequence shown here is derived from an EMBL/GenBank/DDBJ whole genome shotgun (WGS) entry which is preliminary data.</text>
</comment>
<evidence type="ECO:0000256" key="11">
    <source>
        <dbReference type="RuleBase" id="RU363037"/>
    </source>
</evidence>
<evidence type="ECO:0000256" key="6">
    <source>
        <dbReference type="ARBA" id="ARBA00022840"/>
    </source>
</evidence>